<dbReference type="PANTHER" id="PTHR31054:SF6">
    <property type="entry name" value="ZYGOTE ARREST PROTEIN 1"/>
    <property type="match status" value="1"/>
</dbReference>
<feature type="compositionally biased region" description="Acidic residues" evidence="1">
    <location>
        <begin position="208"/>
        <end position="217"/>
    </location>
</feature>
<dbReference type="Proteomes" id="UP000736164">
    <property type="component" value="Unassembled WGS sequence"/>
</dbReference>
<feature type="non-terminal residue" evidence="2">
    <location>
        <position position="1"/>
    </location>
</feature>
<feature type="region of interest" description="Disordered" evidence="1">
    <location>
        <begin position="102"/>
        <end position="121"/>
    </location>
</feature>
<dbReference type="PANTHER" id="PTHR31054">
    <property type="entry name" value="ZYGOTE ARREST PROTEIN 1-LIKE ISOFORM X1"/>
    <property type="match status" value="1"/>
</dbReference>
<evidence type="ECO:0000256" key="1">
    <source>
        <dbReference type="SAM" id="MobiDB-lite"/>
    </source>
</evidence>
<dbReference type="GO" id="GO:0005737">
    <property type="term" value="C:cytoplasm"/>
    <property type="evidence" value="ECO:0007669"/>
    <property type="project" value="TreeGrafter"/>
</dbReference>
<dbReference type="AlphaFoldDB" id="A0A8J7NQA1"/>
<protein>
    <submittedName>
        <fullName evidence="2">ZAR1 protein</fullName>
    </submittedName>
</protein>
<name>A0A8J7NQA1_ATRSP</name>
<comment type="caution">
    <text evidence="2">The sequence shown here is derived from an EMBL/GenBank/DDBJ whole genome shotgun (WGS) entry which is preliminary data.</text>
</comment>
<evidence type="ECO:0000313" key="2">
    <source>
        <dbReference type="EMBL" id="MBN3317315.1"/>
    </source>
</evidence>
<keyword evidence="3" id="KW-1185">Reference proteome</keyword>
<feature type="region of interest" description="Disordered" evidence="1">
    <location>
        <begin position="154"/>
        <end position="238"/>
    </location>
</feature>
<sequence>MATYGDEYADSYLYSSYNPYSYRYFNPRPRGAGWRQKSYLSSYGDTESYFDNHQRAQLKSILSQINPNLTPRLRKANTKDVGVQVNPKTDASVQCSLGPRTLPARTRQALRRRRQDVQVTGSPVSSIEKEVRFPRTLAVYSPIASRRLTSFLQEEKDEGERPPPPPDPDEPQQAGEEGEGQESRTTSAEGEPEPAAGEEAKPERDHNEDDDDNDEDAGGVKEAPPSRTENVPKDQDVTNAKARVRFQVSRAADGELATGFWLIRAEASFRGGYGLDSAGARVQTVPSRLRTREGIPTSWREADPCGFLLRQTCKQSRCTCPTTMRHVDPKRPHRQDLCGRCKGKRLSCDSTFSFKYII</sequence>
<organism evidence="2 3">
    <name type="scientific">Atractosteus spatula</name>
    <name type="common">Alligator gar</name>
    <name type="synonym">Lepisosteus spatula</name>
    <dbReference type="NCBI Taxonomy" id="7917"/>
    <lineage>
        <taxon>Eukaryota</taxon>
        <taxon>Metazoa</taxon>
        <taxon>Chordata</taxon>
        <taxon>Craniata</taxon>
        <taxon>Vertebrata</taxon>
        <taxon>Euteleostomi</taxon>
        <taxon>Actinopterygii</taxon>
        <taxon>Neopterygii</taxon>
        <taxon>Holostei</taxon>
        <taxon>Semionotiformes</taxon>
        <taxon>Lepisosteidae</taxon>
        <taxon>Atractosteus</taxon>
    </lineage>
</organism>
<feature type="compositionally biased region" description="Basic and acidic residues" evidence="1">
    <location>
        <begin position="198"/>
        <end position="207"/>
    </location>
</feature>
<feature type="non-terminal residue" evidence="2">
    <location>
        <position position="358"/>
    </location>
</feature>
<proteinExistence type="predicted"/>
<dbReference type="InterPro" id="IPR026775">
    <property type="entry name" value="Zar1"/>
</dbReference>
<evidence type="ECO:0000313" key="3">
    <source>
        <dbReference type="Proteomes" id="UP000736164"/>
    </source>
</evidence>
<reference evidence="2" key="1">
    <citation type="journal article" date="2021" name="Cell">
        <title>Tracing the genetic footprints of vertebrate landing in non-teleost ray-finned fishes.</title>
        <authorList>
            <person name="Bi X."/>
            <person name="Wang K."/>
            <person name="Yang L."/>
            <person name="Pan H."/>
            <person name="Jiang H."/>
            <person name="Wei Q."/>
            <person name="Fang M."/>
            <person name="Yu H."/>
            <person name="Zhu C."/>
            <person name="Cai Y."/>
            <person name="He Y."/>
            <person name="Gan X."/>
            <person name="Zeng H."/>
            <person name="Yu D."/>
            <person name="Zhu Y."/>
            <person name="Jiang H."/>
            <person name="Qiu Q."/>
            <person name="Yang H."/>
            <person name="Zhang Y.E."/>
            <person name="Wang W."/>
            <person name="Zhu M."/>
            <person name="He S."/>
            <person name="Zhang G."/>
        </authorList>
    </citation>
    <scope>NUCLEOTIDE SEQUENCE</scope>
    <source>
        <strain evidence="2">Allg_001</strain>
    </source>
</reference>
<gene>
    <name evidence="2" type="primary">Zar1_0</name>
    <name evidence="2" type="ORF">GTO95_0015399</name>
</gene>
<dbReference type="EMBL" id="JAAWVO010034449">
    <property type="protein sequence ID" value="MBN3317315.1"/>
    <property type="molecule type" value="Genomic_DNA"/>
</dbReference>
<dbReference type="GO" id="GO:0006412">
    <property type="term" value="P:translation"/>
    <property type="evidence" value="ECO:0007669"/>
    <property type="project" value="TreeGrafter"/>
</dbReference>
<accession>A0A8J7NQA1</accession>